<keyword evidence="1" id="KW-1133">Transmembrane helix</keyword>
<evidence type="ECO:0000313" key="2">
    <source>
        <dbReference type="EMBL" id="GMS94928.1"/>
    </source>
</evidence>
<name>A0AAV5TKZ0_9BILA</name>
<organism evidence="2 3">
    <name type="scientific">Pristionchus entomophagus</name>
    <dbReference type="NCBI Taxonomy" id="358040"/>
    <lineage>
        <taxon>Eukaryota</taxon>
        <taxon>Metazoa</taxon>
        <taxon>Ecdysozoa</taxon>
        <taxon>Nematoda</taxon>
        <taxon>Chromadorea</taxon>
        <taxon>Rhabditida</taxon>
        <taxon>Rhabditina</taxon>
        <taxon>Diplogasteromorpha</taxon>
        <taxon>Diplogasteroidea</taxon>
        <taxon>Neodiplogasteridae</taxon>
        <taxon>Pristionchus</taxon>
    </lineage>
</organism>
<keyword evidence="1" id="KW-0472">Membrane</keyword>
<dbReference type="EMBL" id="BTSX01000004">
    <property type="protein sequence ID" value="GMS94928.1"/>
    <property type="molecule type" value="Genomic_DNA"/>
</dbReference>
<comment type="caution">
    <text evidence="2">The sequence shown here is derived from an EMBL/GenBank/DDBJ whole genome shotgun (WGS) entry which is preliminary data.</text>
</comment>
<keyword evidence="1" id="KW-0812">Transmembrane</keyword>
<dbReference type="AlphaFoldDB" id="A0AAV5TKZ0"/>
<dbReference type="Proteomes" id="UP001432027">
    <property type="component" value="Unassembled WGS sequence"/>
</dbReference>
<protein>
    <submittedName>
        <fullName evidence="2">Uncharacterized protein</fullName>
    </submittedName>
</protein>
<evidence type="ECO:0000256" key="1">
    <source>
        <dbReference type="SAM" id="Phobius"/>
    </source>
</evidence>
<reference evidence="2" key="1">
    <citation type="submission" date="2023-10" db="EMBL/GenBank/DDBJ databases">
        <title>Genome assembly of Pristionchus species.</title>
        <authorList>
            <person name="Yoshida K."/>
            <person name="Sommer R.J."/>
        </authorList>
    </citation>
    <scope>NUCLEOTIDE SEQUENCE</scope>
    <source>
        <strain evidence="2">RS0144</strain>
    </source>
</reference>
<accession>A0AAV5TKZ0</accession>
<feature type="non-terminal residue" evidence="2">
    <location>
        <position position="1"/>
    </location>
</feature>
<keyword evidence="3" id="KW-1185">Reference proteome</keyword>
<sequence length="401" mass="46179">LQFSPSVMPEEVIADDIVQNGREINDGMATIPMDDAPLMGDNSLQMDESQELLTPNEMNAVKRQWRKWERKLQENHPLIYAKYETCLQWWKYIGLGLLLLALLVFGLVWGFSGESQSPPPQLALCDSSLIPSITFSPANPHGTPRFWDNNIFLMPCKNALKFNQAILNQVNTRFEGGTWIKHGNESRINSTGGELTFMKTYIRFAIIVSRITDQSLSFEELAETFGKEFKHLKCFSVGRMNLLKDETSNFYRVCDEAEFSDSLNDDVNSTCTTYPVKCIRQLEMKILLFAMSFGEYKTEFKFVLTRNGSENSMNDFFSFADQNKRDDMVKFLNDAKADDFARMGKDLNSLFINMVDMMQKSDPKIGQDWSSYFGEKLHYLYNNDNGVFNDEKNEKKDLLQE</sequence>
<proteinExistence type="predicted"/>
<feature type="transmembrane region" description="Helical" evidence="1">
    <location>
        <begin position="92"/>
        <end position="111"/>
    </location>
</feature>
<evidence type="ECO:0000313" key="3">
    <source>
        <dbReference type="Proteomes" id="UP001432027"/>
    </source>
</evidence>
<gene>
    <name evidence="2" type="ORF">PENTCL1PPCAC_17103</name>
</gene>